<evidence type="ECO:0000256" key="22">
    <source>
        <dbReference type="ARBA" id="ARBA00047332"/>
    </source>
</evidence>
<comment type="catalytic activity">
    <reaction evidence="18">
        <text>a 5'-end (5'-triphosphoguanosine)-(2'-O-methyladenylyl)-adenylyl-cytidylyl-adenosine in mRNA + S-adenosyl-L-methionine = a 5'-end (N(7)-methyl 5'-triphosphoguanosine)-(2'-O-methyladenylyl)-adenylyl-cytidylyl-adenosine in mRNA + S-adenosyl-L-homocysteine</text>
        <dbReference type="Rhea" id="RHEA:65440"/>
        <dbReference type="Rhea" id="RHEA-COMP:16798"/>
        <dbReference type="Rhea" id="RHEA-COMP:16801"/>
        <dbReference type="ChEBI" id="CHEBI:57856"/>
        <dbReference type="ChEBI" id="CHEBI:59789"/>
        <dbReference type="ChEBI" id="CHEBI:156482"/>
        <dbReference type="ChEBI" id="CHEBI:156483"/>
    </reaction>
</comment>
<evidence type="ECO:0000256" key="6">
    <source>
        <dbReference type="ARBA" id="ARBA00022664"/>
    </source>
</evidence>
<keyword evidence="14" id="KW-0693">Viral RNA replication</keyword>
<comment type="catalytic activity">
    <reaction evidence="24">
        <text>GTP + H2O = GDP + phosphate + H(+)</text>
        <dbReference type="Rhea" id="RHEA:19669"/>
        <dbReference type="ChEBI" id="CHEBI:15377"/>
        <dbReference type="ChEBI" id="CHEBI:15378"/>
        <dbReference type="ChEBI" id="CHEBI:37565"/>
        <dbReference type="ChEBI" id="CHEBI:43474"/>
        <dbReference type="ChEBI" id="CHEBI:58189"/>
    </reaction>
</comment>
<evidence type="ECO:0000256" key="15">
    <source>
        <dbReference type="ARBA" id="ARBA00023042"/>
    </source>
</evidence>
<evidence type="ECO:0000259" key="26">
    <source>
        <dbReference type="PROSITE" id="PS51590"/>
    </source>
</evidence>
<evidence type="ECO:0000256" key="5">
    <source>
        <dbReference type="ARBA" id="ARBA00022603"/>
    </source>
</evidence>
<dbReference type="EC" id="2.7.7.88" evidence="3"/>
<evidence type="ECO:0000256" key="2">
    <source>
        <dbReference type="ARBA" id="ARBA00012494"/>
    </source>
</evidence>
<feature type="domain" description="Mononegavirus-type SAM-dependent 2'-O-MTase" evidence="26">
    <location>
        <begin position="1615"/>
        <end position="1816"/>
    </location>
</feature>
<keyword evidence="13" id="KW-0946">Virion</keyword>
<dbReference type="EC" id="2.7.7.48" evidence="2"/>
<proteinExistence type="predicted"/>
<evidence type="ECO:0000256" key="23">
    <source>
        <dbReference type="ARBA" id="ARBA00047370"/>
    </source>
</evidence>
<evidence type="ECO:0000256" key="24">
    <source>
        <dbReference type="ARBA" id="ARBA00048548"/>
    </source>
</evidence>
<keyword evidence="4 27" id="KW-0696">RNA-directed RNA polymerase</keyword>
<evidence type="ECO:0000256" key="20">
    <source>
        <dbReference type="ARBA" id="ARBA00030436"/>
    </source>
</evidence>
<dbReference type="PROSITE" id="PS50526">
    <property type="entry name" value="RDRP_SSRNA_NEG_NONSEG"/>
    <property type="match status" value="1"/>
</dbReference>
<keyword evidence="28" id="KW-1185">Reference proteome</keyword>
<reference evidence="27" key="1">
    <citation type="journal article" date="2020" name="Viruses">
        <title>A Novel Anphevirus in Aedes albopictus Mosquitoes Is Distributed Worldwide and Interacts with the Host RNA Interference Pathway.</title>
        <authorList>
            <person name="Manni M."/>
            <person name="Zdobnov E.M."/>
        </authorList>
    </citation>
    <scope>NUCLEOTIDE SEQUENCE</scope>
    <source>
        <strain evidence="27">USA</strain>
    </source>
</reference>
<keyword evidence="10" id="KW-0547">Nucleotide-binding</keyword>
<keyword evidence="7" id="KW-0808">Transferase</keyword>
<keyword evidence="11" id="KW-0378">Hydrolase</keyword>
<evidence type="ECO:0000256" key="12">
    <source>
        <dbReference type="ARBA" id="ARBA00022840"/>
    </source>
</evidence>
<evidence type="ECO:0000256" key="17">
    <source>
        <dbReference type="ARBA" id="ARBA00024494"/>
    </source>
</evidence>
<dbReference type="GO" id="GO:0005524">
    <property type="term" value="F:ATP binding"/>
    <property type="evidence" value="ECO:0007669"/>
    <property type="project" value="UniProtKB-KW"/>
</dbReference>
<organism evidence="27 28">
    <name type="scientific">Aedes albopictus anphevirus</name>
    <dbReference type="NCBI Taxonomy" id="2783999"/>
    <lineage>
        <taxon>Viruses</taxon>
        <taxon>Riboviria</taxon>
        <taxon>Orthornavirae</taxon>
        <taxon>Negarnaviricota</taxon>
        <taxon>Haploviricotina</taxon>
        <taxon>Monjiviricetes</taxon>
        <taxon>Mononegavirales</taxon>
        <taxon>Xinmoviridae</taxon>
        <taxon>Culivirus</taxon>
        <taxon>Culivirus dunyae</taxon>
    </lineage>
</organism>
<accession>A0A7S6UDM7</accession>
<evidence type="ECO:0000256" key="16">
    <source>
        <dbReference type="ARBA" id="ARBA00023268"/>
    </source>
</evidence>
<evidence type="ECO:0000259" key="25">
    <source>
        <dbReference type="PROSITE" id="PS50526"/>
    </source>
</evidence>
<dbReference type="InterPro" id="IPR025786">
    <property type="entry name" value="Mononega_L_MeTrfase"/>
</dbReference>
<dbReference type="GO" id="GO:0003968">
    <property type="term" value="F:RNA-directed RNA polymerase activity"/>
    <property type="evidence" value="ECO:0007669"/>
    <property type="project" value="UniProtKB-KW"/>
</dbReference>
<dbReference type="InterPro" id="IPR026890">
    <property type="entry name" value="Mononeg_mRNAcap"/>
</dbReference>
<evidence type="ECO:0000256" key="10">
    <source>
        <dbReference type="ARBA" id="ARBA00022741"/>
    </source>
</evidence>
<dbReference type="InterPro" id="IPR014023">
    <property type="entry name" value="Mononeg_RNA_pol_cat"/>
</dbReference>
<evidence type="ECO:0000256" key="8">
    <source>
        <dbReference type="ARBA" id="ARBA00022691"/>
    </source>
</evidence>
<dbReference type="GO" id="GO:0004482">
    <property type="term" value="F:mRNA 5'-cap (guanine-N7-)-methyltransferase activity"/>
    <property type="evidence" value="ECO:0007669"/>
    <property type="project" value="InterPro"/>
</dbReference>
<keyword evidence="12" id="KW-0067">ATP-binding</keyword>
<sequence length="2054" mass="233805">MDYEDWIDDGEAILRDNEDSDNSDEEVQQKKVREHVTIVPGHLASPIYAVEINMIIEDMRSGDKSKMGCYRHRKIISCLTAIQETIGAKVISVYDVAKDPLKYLTDWAHKATLDNSKLKKDFDLCIASTENTSIHKAHFLTPVMDSVHDRSSILKLINDRFNKITTSLEQLYPEYVAMKKAEFIKDEICFKEIKSGDFVSIRGLYAERDLSYLVDGKNIVLIPTNLLLCALDKMQCEFGLIMAWKLSDINEKYPGRSIEGKGKELMVEMKRLREQMGQDFFAFIGCWEALVVGWTIGSRDDLGCLDLFATQFKEMTSLLTKHGVSTSVMRKLVPEDRNNDSVLMGLELVGMTKIFGYPTLIIEKLLDQIRDHGTANKHEIDPELIKELSAVARRDFTFQYKKKKGHYPPVASCPKELKWLQKNKHFQSKYNKRYDLWSQVKFQKCLDFNYCQDASELVKDSSTATNTSAWSDMYDRCAFYMRYHKGYPRHCKGEKIYTNRTIEHYLQADEDEVRKLVTERDKGVINPEDMICVECGKECEIKIDSGRAFTKQTPPQRLIQTVMELNIATGIFPFVPQQSMIDGEIRNTRRILDQVKHLQSGHQFISLDLKKWCLFQRHESTSFIGEMYDELFGFSQLYKTSHLFFNSSHIFTNNRLSPPDFDHMGRPIPGPLYMNNFIGGMEGMQQKKWTHITECLIQLTLEKSGLAGEIMGQGDNQVILLKLDKNEPSSDLKRTNFLIALDANFKKIHHELKEKETWYSSHLHEYSKQRVYKGIAVSNATKKACRIMPDINDGLFSITSSCATINTITEGIARADYNADVAFTINQFMMTNYLLRKKILQCGYGKTNDTESVLKARAMLMCPADFGGLPLSSYYTHTVRGNDDKVTLWISLAQALKKIDPGLYNATLSLWQELRTPSQDPMAMKRLIEDVYAISVSTLPSSEREIREMTRRYLISGAVTNPSITKLYQQNVSKSYDDLIKSLSTMRPMFPQLAHEILKNSNAGTLLQLQNKLTSTKTIEKIVNSQSQGLTLIQLIQKQNMDITRILKARSIHKPLGVYYNLIEREACPCKIADYLRTQGWGIPIVGVTKPVYQHQARVYSYDNFPREWVNKGITIRLGDEIVRSPRDCYKKYGKMNPYIGSQTKEKIKKSTLSVVEKTSYVKSLLRLGKLRSWCGHLNAPHLMALIGSLMEEKRSLISNIPEGVTDLQDLCASITSGNPYHRMKSEIDHDTAMVNCLPSITGHFEHDSNTFKGLTIGGKDYSVFFQLNYISDITCLAILGIMIDQQQPQYIMVFPCDYCSGECPSPTIDLLGPAVSIPVYPKGVSEEIELKPILTLDESKQAMATKVGRDFAKNIDRNFTLHHDKGVGEHSSKDYESFVVSLNDLRVLDLRTVIDVAFLHSSHVKSLYLHNKPALRCLNEDKSFVYFAERIIQAGLLELLINIMDLKLINHSAVTTFIGLSMAISAAVVPYIKRNRSAALRGVFISFKDDLDSYEHLDATRFCYRILSDLRALDSRSEGFIKNVLMKNRPIIARMKMSPGSKRLPIESSDAITVWRSFDRSQLQQQVFIPIGSCGYSTKRLFPHDEVSTYHLGRATCQNIKPLAYMKCLSFLARPSGSISSAQNKFLELIMRMGMLEVLGSATNGSIYCLAEGSGGTLDCLMKLIPNANKVFYNTLMLPGISNRDVPSCVLPPAVVASRSDQSKLSGLVDLAMGTTDILSDIFLSKLDRCMRDDPPLIVTIDAESPNRSNNFMFVEKTVCHILRHSPVMVICKIFFLLDFEDQITSAISEASSDYECFFYKPISSNPTGPEVYLAVIRKDSITPDCGRNKANWAVSKAYLGKTMPMSYELLSKYCQVAQQIALFIQSITYQVMPTRYNSMIPELCCSILCPRLYIMIVEAIFDLHNHSEERGILVTIRRKGTSFKIHSLLQEFVFLTTYLSKKKATISDMIANLFRVNLNKDLVKEWRRNPSTSYLTCSASGGNLLQEWYDVRMYLREASLGRPCRQQCTIKNRPEITRDHLCNRLVADMRMVGIVENDNIFEKIFKVVNKRN</sequence>
<dbReference type="Proteomes" id="UP001237829">
    <property type="component" value="Segment"/>
</dbReference>
<evidence type="ECO:0000256" key="19">
    <source>
        <dbReference type="ARBA" id="ARBA00026099"/>
    </source>
</evidence>
<comment type="subcellular location">
    <subcellularLocation>
        <location evidence="1">Virion</location>
    </subcellularLocation>
</comment>
<evidence type="ECO:0000256" key="18">
    <source>
        <dbReference type="ARBA" id="ARBA00024499"/>
    </source>
</evidence>
<dbReference type="Pfam" id="PF00946">
    <property type="entry name" value="Mononeg_RNA_pol"/>
    <property type="match status" value="1"/>
</dbReference>
<evidence type="ECO:0000256" key="1">
    <source>
        <dbReference type="ARBA" id="ARBA00004328"/>
    </source>
</evidence>
<evidence type="ECO:0000256" key="4">
    <source>
        <dbReference type="ARBA" id="ARBA00022484"/>
    </source>
</evidence>
<keyword evidence="8" id="KW-0949">S-adenosyl-L-methionine</keyword>
<feature type="domain" description="RdRp catalytic" evidence="25">
    <location>
        <begin position="601"/>
        <end position="774"/>
    </location>
</feature>
<evidence type="ECO:0000256" key="9">
    <source>
        <dbReference type="ARBA" id="ARBA00022695"/>
    </source>
</evidence>
<dbReference type="Pfam" id="PF14318">
    <property type="entry name" value="Mononeg_mRNAcap"/>
    <property type="match status" value="1"/>
</dbReference>
<dbReference type="GO" id="GO:0044423">
    <property type="term" value="C:virion component"/>
    <property type="evidence" value="ECO:0007669"/>
    <property type="project" value="UniProtKB-KW"/>
</dbReference>
<evidence type="ECO:0000313" key="27">
    <source>
        <dbReference type="EMBL" id="QOW17628.1"/>
    </source>
</evidence>
<evidence type="ECO:0000256" key="7">
    <source>
        <dbReference type="ARBA" id="ARBA00022679"/>
    </source>
</evidence>
<evidence type="ECO:0000256" key="14">
    <source>
        <dbReference type="ARBA" id="ARBA00022953"/>
    </source>
</evidence>
<keyword evidence="5" id="KW-0489">Methyltransferase</keyword>
<dbReference type="EMBL" id="MW147277">
    <property type="protein sequence ID" value="QOW17628.1"/>
    <property type="molecule type" value="Viral_cRNA"/>
</dbReference>
<evidence type="ECO:0000256" key="3">
    <source>
        <dbReference type="ARBA" id="ARBA00012582"/>
    </source>
</evidence>
<keyword evidence="15" id="KW-0506">mRNA capping</keyword>
<name>A0A7S6UDM7_9MONO</name>
<dbReference type="EC" id="2.1.1.375" evidence="19"/>
<evidence type="ECO:0000256" key="13">
    <source>
        <dbReference type="ARBA" id="ARBA00022844"/>
    </source>
</evidence>
<evidence type="ECO:0000313" key="28">
    <source>
        <dbReference type="Proteomes" id="UP001237829"/>
    </source>
</evidence>
<keyword evidence="9" id="KW-0548">Nucleotidyltransferase</keyword>
<keyword evidence="16" id="KW-0511">Multifunctional enzyme</keyword>
<comment type="catalytic activity">
    <reaction evidence="17">
        <text>a 5'-end triphospho-adenylyl-adenylyl-cytidylyl-adenosine in mRNA + GDP + H(+) = a 5'-end (5'-triphosphoguanosine)-adenylyl-adenylyl-cytidylyl-adenosine in mRNA + diphosphate</text>
        <dbReference type="Rhea" id="RHEA:65436"/>
        <dbReference type="Rhea" id="RHEA-COMP:16797"/>
        <dbReference type="Rhea" id="RHEA-COMP:16799"/>
        <dbReference type="ChEBI" id="CHEBI:15378"/>
        <dbReference type="ChEBI" id="CHEBI:33019"/>
        <dbReference type="ChEBI" id="CHEBI:58189"/>
        <dbReference type="ChEBI" id="CHEBI:156484"/>
        <dbReference type="ChEBI" id="CHEBI:156503"/>
        <dbReference type="EC" id="2.7.7.88"/>
    </reaction>
</comment>
<comment type="catalytic activity">
    <reaction evidence="22">
        <text>a 5'-end (5'-triphosphoguanosine)-adenylyl-adenylyl-cytidylyl-adenosine in mRNA + S-adenosyl-L-methionine = a 5'-end (5'-triphosphoguanosine)-(2'-O-methyladenylyl)-adenylyl-cytidylyl-adenosine in mRNA + S-adenosyl-L-homocysteine + H(+)</text>
        <dbReference type="Rhea" id="RHEA:65380"/>
        <dbReference type="Rhea" id="RHEA-COMP:16797"/>
        <dbReference type="Rhea" id="RHEA-COMP:16801"/>
        <dbReference type="ChEBI" id="CHEBI:15378"/>
        <dbReference type="ChEBI" id="CHEBI:57856"/>
        <dbReference type="ChEBI" id="CHEBI:59789"/>
        <dbReference type="ChEBI" id="CHEBI:156482"/>
        <dbReference type="ChEBI" id="CHEBI:156484"/>
    </reaction>
</comment>
<keyword evidence="6" id="KW-0507">mRNA processing</keyword>
<evidence type="ECO:0000256" key="21">
    <source>
        <dbReference type="ARBA" id="ARBA00031012"/>
    </source>
</evidence>
<protein>
    <recommendedName>
        <fullName evidence="21">Replicase</fullName>
        <ecNumber evidence="19">2.1.1.375</ecNumber>
        <ecNumber evidence="2">2.7.7.48</ecNumber>
        <ecNumber evidence="3">2.7.7.88</ecNumber>
    </recommendedName>
    <alternativeName>
        <fullName evidence="20">Transcriptase</fullName>
    </alternativeName>
</protein>
<evidence type="ECO:0000256" key="11">
    <source>
        <dbReference type="ARBA" id="ARBA00022801"/>
    </source>
</evidence>
<comment type="catalytic activity">
    <reaction evidence="23">
        <text>a 5'-end (5'-triphosphoguanosine)-adenylyl-adenylyl-cytidylyl-adenosine in mRNA + 2 S-adenosyl-L-methionine = a 5'-end (N(7)-methyl 5'-triphosphoguanosine)-(2'-O-methyladenylyl)-adenylyl-cytidylyl-adenosine in mRNA + 2 S-adenosyl-L-homocysteine + H(+)</text>
        <dbReference type="Rhea" id="RHEA:65376"/>
        <dbReference type="Rhea" id="RHEA-COMP:16797"/>
        <dbReference type="Rhea" id="RHEA-COMP:16798"/>
        <dbReference type="ChEBI" id="CHEBI:15378"/>
        <dbReference type="ChEBI" id="CHEBI:57856"/>
        <dbReference type="ChEBI" id="CHEBI:59789"/>
        <dbReference type="ChEBI" id="CHEBI:156483"/>
        <dbReference type="ChEBI" id="CHEBI:156484"/>
        <dbReference type="EC" id="2.1.1.375"/>
    </reaction>
</comment>
<dbReference type="PROSITE" id="PS51590">
    <property type="entry name" value="SAM_MT_MNV_L"/>
    <property type="match status" value="1"/>
</dbReference>
<dbReference type="GO" id="GO:0016787">
    <property type="term" value="F:hydrolase activity"/>
    <property type="evidence" value="ECO:0007669"/>
    <property type="project" value="UniProtKB-KW"/>
</dbReference>